<accession>A0ACA9KB51</accession>
<keyword evidence="2" id="KW-1185">Reference proteome</keyword>
<reference evidence="1" key="1">
    <citation type="submission" date="2021-06" db="EMBL/GenBank/DDBJ databases">
        <authorList>
            <person name="Kallberg Y."/>
            <person name="Tangrot J."/>
            <person name="Rosling A."/>
        </authorList>
    </citation>
    <scope>NUCLEOTIDE SEQUENCE</scope>
    <source>
        <strain evidence="1">MA461A</strain>
    </source>
</reference>
<organism evidence="1 2">
    <name type="scientific">Racocetra persica</name>
    <dbReference type="NCBI Taxonomy" id="160502"/>
    <lineage>
        <taxon>Eukaryota</taxon>
        <taxon>Fungi</taxon>
        <taxon>Fungi incertae sedis</taxon>
        <taxon>Mucoromycota</taxon>
        <taxon>Glomeromycotina</taxon>
        <taxon>Glomeromycetes</taxon>
        <taxon>Diversisporales</taxon>
        <taxon>Gigasporaceae</taxon>
        <taxon>Racocetra</taxon>
    </lineage>
</organism>
<name>A0ACA9KB51_9GLOM</name>
<evidence type="ECO:0000313" key="1">
    <source>
        <dbReference type="EMBL" id="CAG8463261.1"/>
    </source>
</evidence>
<evidence type="ECO:0000313" key="2">
    <source>
        <dbReference type="Proteomes" id="UP000789920"/>
    </source>
</evidence>
<feature type="non-terminal residue" evidence="1">
    <location>
        <position position="1"/>
    </location>
</feature>
<proteinExistence type="predicted"/>
<dbReference type="EMBL" id="CAJVQC010000183">
    <property type="protein sequence ID" value="CAG8463261.1"/>
    <property type="molecule type" value="Genomic_DNA"/>
</dbReference>
<sequence length="41" mass="4781">SSIKPTSDKLNSKQEYIKETSNRFIEDNYNIYKITLESLLG</sequence>
<gene>
    <name evidence="1" type="ORF">RPERSI_LOCUS247</name>
</gene>
<dbReference type="Proteomes" id="UP000789920">
    <property type="component" value="Unassembled WGS sequence"/>
</dbReference>
<comment type="caution">
    <text evidence="1">The sequence shown here is derived from an EMBL/GenBank/DDBJ whole genome shotgun (WGS) entry which is preliminary data.</text>
</comment>
<protein>
    <submittedName>
        <fullName evidence="1">26556_t:CDS:1</fullName>
    </submittedName>
</protein>